<protein>
    <submittedName>
        <fullName evidence="2">Uncharacterized protein</fullName>
    </submittedName>
</protein>
<name>A0A8J5Y4Z1_9ROSI</name>
<dbReference type="EMBL" id="JAHUZN010000009">
    <property type="protein sequence ID" value="KAG8482891.1"/>
    <property type="molecule type" value="Genomic_DNA"/>
</dbReference>
<feature type="compositionally biased region" description="Basic and acidic residues" evidence="1">
    <location>
        <begin position="97"/>
        <end position="124"/>
    </location>
</feature>
<evidence type="ECO:0000313" key="3">
    <source>
        <dbReference type="Proteomes" id="UP000701853"/>
    </source>
</evidence>
<organism evidence="2 3">
    <name type="scientific">Gossypium anomalum</name>
    <dbReference type="NCBI Taxonomy" id="47600"/>
    <lineage>
        <taxon>Eukaryota</taxon>
        <taxon>Viridiplantae</taxon>
        <taxon>Streptophyta</taxon>
        <taxon>Embryophyta</taxon>
        <taxon>Tracheophyta</taxon>
        <taxon>Spermatophyta</taxon>
        <taxon>Magnoliopsida</taxon>
        <taxon>eudicotyledons</taxon>
        <taxon>Gunneridae</taxon>
        <taxon>Pentapetalae</taxon>
        <taxon>rosids</taxon>
        <taxon>malvids</taxon>
        <taxon>Malvales</taxon>
        <taxon>Malvaceae</taxon>
        <taxon>Malvoideae</taxon>
        <taxon>Gossypium</taxon>
    </lineage>
</organism>
<evidence type="ECO:0000256" key="1">
    <source>
        <dbReference type="SAM" id="MobiDB-lite"/>
    </source>
</evidence>
<dbReference type="Proteomes" id="UP000701853">
    <property type="component" value="Chromosome 9"/>
</dbReference>
<sequence length="157" mass="17611">MLLGVEVAEFGWDLSLRAQSRRTLSMTSIWLREEGEGKNEDQWNGNRALRNQIWTEESAERGGSNIDPTLGFNLEGRISSFGKSKRNMEVNHSQTAMEHDLEKGVIFGEEGKKRSRGAIEKSSSKEGYVALPPRTRRGMGSDNRLSVAAIRQADRSQ</sequence>
<feature type="region of interest" description="Disordered" evidence="1">
    <location>
        <begin position="92"/>
        <end position="145"/>
    </location>
</feature>
<accession>A0A8J5Y4Z1</accession>
<comment type="caution">
    <text evidence="2">The sequence shown here is derived from an EMBL/GenBank/DDBJ whole genome shotgun (WGS) entry which is preliminary data.</text>
</comment>
<dbReference type="OrthoDB" id="986592at2759"/>
<proteinExistence type="predicted"/>
<reference evidence="2 3" key="1">
    <citation type="journal article" date="2021" name="bioRxiv">
        <title>The Gossypium anomalum genome as a resource for cotton improvement and evolutionary analysis of hybrid incompatibility.</title>
        <authorList>
            <person name="Grover C.E."/>
            <person name="Yuan D."/>
            <person name="Arick M.A."/>
            <person name="Miller E.R."/>
            <person name="Hu G."/>
            <person name="Peterson D.G."/>
            <person name="Wendel J.F."/>
            <person name="Udall J.A."/>
        </authorList>
    </citation>
    <scope>NUCLEOTIDE SEQUENCE [LARGE SCALE GENOMIC DNA]</scope>
    <source>
        <strain evidence="2">JFW-Udall</strain>
        <tissue evidence="2">Leaf</tissue>
    </source>
</reference>
<keyword evidence="3" id="KW-1185">Reference proteome</keyword>
<evidence type="ECO:0000313" key="2">
    <source>
        <dbReference type="EMBL" id="KAG8482891.1"/>
    </source>
</evidence>
<dbReference type="AlphaFoldDB" id="A0A8J5Y4Z1"/>
<gene>
    <name evidence="2" type="ORF">CXB51_024214</name>
</gene>